<dbReference type="PROSITE" id="PS51318">
    <property type="entry name" value="TAT"/>
    <property type="match status" value="1"/>
</dbReference>
<sequence length="226" mass="25377">MPDVNRRRLLNLTGAGLALAATAASVRNASATPLAALAEHPDAELFRLEQEMEEAQARMRRVERASSRADRKARKAVGPQPIHPREWEKEGPKMPGHLSEMRQTALKSVLFVNFLSTDWEPAPVRAWRDAVDREKAQIQAAWDEYWAKLKGLGYDAREDEFNACVSEVDEFTKRICSIPAHTFEGMAVKVRAHVRSGGEIEKEEMYLDDYAFTSIAADIKRLAGEA</sequence>
<dbReference type="Proteomes" id="UP001058098">
    <property type="component" value="Chromosome"/>
</dbReference>
<evidence type="ECO:0008006" key="5">
    <source>
        <dbReference type="Google" id="ProtNLM"/>
    </source>
</evidence>
<dbReference type="RefSeq" id="WP_258117395.1">
    <property type="nucleotide sequence ID" value="NZ_CP062229.1"/>
</dbReference>
<accession>A0ABY5QRY9</accession>
<keyword evidence="4" id="KW-1185">Reference proteome</keyword>
<protein>
    <recommendedName>
        <fullName evidence="5">Twin-arginine translocation signal domain-containing protein</fullName>
    </recommendedName>
</protein>
<evidence type="ECO:0000256" key="1">
    <source>
        <dbReference type="SAM" id="MobiDB-lite"/>
    </source>
</evidence>
<feature type="chain" id="PRO_5045936327" description="Twin-arginine translocation signal domain-containing protein" evidence="2">
    <location>
        <begin position="24"/>
        <end position="226"/>
    </location>
</feature>
<feature type="compositionally biased region" description="Basic and acidic residues" evidence="1">
    <location>
        <begin position="83"/>
        <end position="92"/>
    </location>
</feature>
<evidence type="ECO:0000313" key="3">
    <source>
        <dbReference type="EMBL" id="UVC13511.1"/>
    </source>
</evidence>
<gene>
    <name evidence="3" type="ORF">IHQ72_22695</name>
</gene>
<feature type="region of interest" description="Disordered" evidence="1">
    <location>
        <begin position="62"/>
        <end position="94"/>
    </location>
</feature>
<dbReference type="InterPro" id="IPR006311">
    <property type="entry name" value="TAT_signal"/>
</dbReference>
<proteinExistence type="predicted"/>
<name>A0ABY5QRY9_9HYPH</name>
<keyword evidence="2" id="KW-0732">Signal</keyword>
<dbReference type="EMBL" id="CP062229">
    <property type="protein sequence ID" value="UVC13511.1"/>
    <property type="molecule type" value="Genomic_DNA"/>
</dbReference>
<feature type="signal peptide" evidence="2">
    <location>
        <begin position="1"/>
        <end position="23"/>
    </location>
</feature>
<organism evidence="3 4">
    <name type="scientific">Mesorhizobium onobrychidis</name>
    <dbReference type="NCBI Taxonomy" id="2775404"/>
    <lineage>
        <taxon>Bacteria</taxon>
        <taxon>Pseudomonadati</taxon>
        <taxon>Pseudomonadota</taxon>
        <taxon>Alphaproteobacteria</taxon>
        <taxon>Hyphomicrobiales</taxon>
        <taxon>Phyllobacteriaceae</taxon>
        <taxon>Mesorhizobium</taxon>
    </lineage>
</organism>
<reference evidence="3" key="1">
    <citation type="submission" date="2020-09" db="EMBL/GenBank/DDBJ databases">
        <title>Rhizobia associated with sainfoin plants.</title>
        <authorList>
            <person name="Asharfi S."/>
            <person name="Kuzmanovic N."/>
            <person name="Bunk B."/>
            <person name="Sproeer C."/>
            <person name="Becker M."/>
            <person name="Thuenen T."/>
        </authorList>
    </citation>
    <scope>NUCLEOTIDE SEQUENCE</scope>
    <source>
        <strain evidence="3">OM4</strain>
    </source>
</reference>
<evidence type="ECO:0000313" key="4">
    <source>
        <dbReference type="Proteomes" id="UP001058098"/>
    </source>
</evidence>
<evidence type="ECO:0000256" key="2">
    <source>
        <dbReference type="SAM" id="SignalP"/>
    </source>
</evidence>